<feature type="transmembrane region" description="Helical" evidence="1">
    <location>
        <begin position="144"/>
        <end position="166"/>
    </location>
</feature>
<proteinExistence type="predicted"/>
<evidence type="ECO:0000256" key="1">
    <source>
        <dbReference type="SAM" id="Phobius"/>
    </source>
</evidence>
<name>A0ABD3PEL9_9STRA</name>
<dbReference type="AlphaFoldDB" id="A0ABD3PEL9"/>
<keyword evidence="1" id="KW-0472">Membrane</keyword>
<accession>A0ABD3PEL9</accession>
<comment type="caution">
    <text evidence="2">The sequence shown here is derived from an EMBL/GenBank/DDBJ whole genome shotgun (WGS) entry which is preliminary data.</text>
</comment>
<evidence type="ECO:0000313" key="3">
    <source>
        <dbReference type="Proteomes" id="UP001516023"/>
    </source>
</evidence>
<gene>
    <name evidence="2" type="ORF">HJC23_005360</name>
</gene>
<keyword evidence="3" id="KW-1185">Reference proteome</keyword>
<feature type="transmembrane region" description="Helical" evidence="1">
    <location>
        <begin position="110"/>
        <end position="129"/>
    </location>
</feature>
<keyword evidence="1" id="KW-1133">Transmembrane helix</keyword>
<sequence>MRLIQQRACSSFPFWCYQFLAQDVFHDHFGTLTTFRIADHMSAKCFLELCLFSRKRWLCFIHSYASPYLSRNESNNNCSSEKDQLGIASKPTGHSFGAIILQFFIQQTRYLILFIVPSLTGGYYAFQHFENGSKNGLVWNEVSFSSYCFISVVVLVLSCLFKGFFISYDSNSQQECRVFFILPVSIVKATYGSVLYALSSTTHWGQMHSNLYNVFLNATKRTIVGYQNELFICLLKYLLPALLALDALLTYTTMKQKAILQFSSVKDHGDDVLLYFKAIAKVDRERHIILEVVKSLLAMWYAWSVFGSNSQDDIIIPAYSTITFVAYFLNSVPLSSASLDIFSAVVSKDPPFIAMFPQIIIK</sequence>
<evidence type="ECO:0008006" key="4">
    <source>
        <dbReference type="Google" id="ProtNLM"/>
    </source>
</evidence>
<dbReference type="Proteomes" id="UP001516023">
    <property type="component" value="Unassembled WGS sequence"/>
</dbReference>
<evidence type="ECO:0000313" key="2">
    <source>
        <dbReference type="EMBL" id="KAL3786282.1"/>
    </source>
</evidence>
<feature type="transmembrane region" description="Helical" evidence="1">
    <location>
        <begin position="178"/>
        <end position="198"/>
    </location>
</feature>
<organism evidence="2 3">
    <name type="scientific">Cyclotella cryptica</name>
    <dbReference type="NCBI Taxonomy" id="29204"/>
    <lineage>
        <taxon>Eukaryota</taxon>
        <taxon>Sar</taxon>
        <taxon>Stramenopiles</taxon>
        <taxon>Ochrophyta</taxon>
        <taxon>Bacillariophyta</taxon>
        <taxon>Coscinodiscophyceae</taxon>
        <taxon>Thalassiosirophycidae</taxon>
        <taxon>Stephanodiscales</taxon>
        <taxon>Stephanodiscaceae</taxon>
        <taxon>Cyclotella</taxon>
    </lineage>
</organism>
<keyword evidence="1" id="KW-0812">Transmembrane</keyword>
<reference evidence="2 3" key="1">
    <citation type="journal article" date="2020" name="G3 (Bethesda)">
        <title>Improved Reference Genome for Cyclotella cryptica CCMP332, a Model for Cell Wall Morphogenesis, Salinity Adaptation, and Lipid Production in Diatoms (Bacillariophyta).</title>
        <authorList>
            <person name="Roberts W.R."/>
            <person name="Downey K.M."/>
            <person name="Ruck E.C."/>
            <person name="Traller J.C."/>
            <person name="Alverson A.J."/>
        </authorList>
    </citation>
    <scope>NUCLEOTIDE SEQUENCE [LARGE SCALE GENOMIC DNA]</scope>
    <source>
        <strain evidence="2 3">CCMP332</strain>
    </source>
</reference>
<protein>
    <recommendedName>
        <fullName evidence="4">Gustatory receptor</fullName>
    </recommendedName>
</protein>
<feature type="transmembrane region" description="Helical" evidence="1">
    <location>
        <begin position="234"/>
        <end position="254"/>
    </location>
</feature>
<dbReference type="EMBL" id="JABMIG020000198">
    <property type="protein sequence ID" value="KAL3786282.1"/>
    <property type="molecule type" value="Genomic_DNA"/>
</dbReference>